<keyword evidence="3" id="KW-1185">Reference proteome</keyword>
<evidence type="ECO:0000313" key="2">
    <source>
        <dbReference type="EMBL" id="AVF35331.1"/>
    </source>
</evidence>
<dbReference type="EMBL" id="CP019062">
    <property type="protein sequence ID" value="AVF35331.1"/>
    <property type="molecule type" value="Genomic_DNA"/>
</dbReference>
<dbReference type="RefSeq" id="WP_104922830.1">
    <property type="nucleotide sequence ID" value="NZ_CP019062.1"/>
</dbReference>
<reference evidence="3" key="1">
    <citation type="submission" date="2017-01" db="EMBL/GenBank/DDBJ databases">
        <title>Genome sequence of Rouxiella sp. ERMR1:05.</title>
        <authorList>
            <person name="Kumar R."/>
            <person name="Singh D."/>
            <person name="Kumar S."/>
        </authorList>
    </citation>
    <scope>NUCLEOTIDE SEQUENCE [LARGE SCALE GENOMIC DNA]</scope>
    <source>
        <strain evidence="3">ERMR1:05</strain>
    </source>
</reference>
<gene>
    <name evidence="2" type="ORF">BV494_10470</name>
</gene>
<evidence type="ECO:0000313" key="3">
    <source>
        <dbReference type="Proteomes" id="UP000239197"/>
    </source>
</evidence>
<keyword evidence="1" id="KW-0732">Signal</keyword>
<feature type="signal peptide" evidence="1">
    <location>
        <begin position="1"/>
        <end position="19"/>
    </location>
</feature>
<name>A0A2L1UQX1_9GAMM</name>
<dbReference type="AlphaFoldDB" id="A0A2L1UQX1"/>
<accession>A0A2L1UQX1</accession>
<evidence type="ECO:0000256" key="1">
    <source>
        <dbReference type="SAM" id="SignalP"/>
    </source>
</evidence>
<proteinExistence type="predicted"/>
<sequence length="106" mass="12092">MSPKKLFFVLFFISLNSHAANWTYLAKSPSGNQSYALAIVSPPLFPTLWYKTTDNKGKTLSISKDVIDCKKNNFSIKEITYYNTKGMSKTKTHTFLIHGLKLRQIL</sequence>
<dbReference type="Proteomes" id="UP000239197">
    <property type="component" value="Chromosome"/>
</dbReference>
<dbReference type="KEGG" id="rox:BV494_10470"/>
<organism evidence="2 3">
    <name type="scientific">Rahnella sikkimica</name>
    <dbReference type="NCBI Taxonomy" id="1805933"/>
    <lineage>
        <taxon>Bacteria</taxon>
        <taxon>Pseudomonadati</taxon>
        <taxon>Pseudomonadota</taxon>
        <taxon>Gammaproteobacteria</taxon>
        <taxon>Enterobacterales</taxon>
        <taxon>Yersiniaceae</taxon>
        <taxon>Rahnella</taxon>
    </lineage>
</organism>
<protein>
    <submittedName>
        <fullName evidence="2">Uncharacterized protein</fullName>
    </submittedName>
</protein>
<feature type="chain" id="PRO_5014778963" evidence="1">
    <location>
        <begin position="20"/>
        <end position="106"/>
    </location>
</feature>